<name>A0A1H5X9P8_9PROT</name>
<sequence>MTAKKQYTKELKLDAVGLVLDQGHTTSEVSRSLEISVNQHAKITTYQHPKVSS</sequence>
<protein>
    <submittedName>
        <fullName evidence="1">Transposase</fullName>
    </submittedName>
</protein>
<dbReference type="Pfam" id="PF01527">
    <property type="entry name" value="HTH_Tnp_1"/>
    <property type="match status" value="1"/>
</dbReference>
<dbReference type="AlphaFoldDB" id="A0A1H5X9P8"/>
<organism evidence="1 2">
    <name type="scientific">Nitrosomonas ureae</name>
    <dbReference type="NCBI Taxonomy" id="44577"/>
    <lineage>
        <taxon>Bacteria</taxon>
        <taxon>Pseudomonadati</taxon>
        <taxon>Pseudomonadota</taxon>
        <taxon>Betaproteobacteria</taxon>
        <taxon>Nitrosomonadales</taxon>
        <taxon>Nitrosomonadaceae</taxon>
        <taxon>Nitrosomonas</taxon>
    </lineage>
</organism>
<dbReference type="GO" id="GO:0004803">
    <property type="term" value="F:transposase activity"/>
    <property type="evidence" value="ECO:0007669"/>
    <property type="project" value="InterPro"/>
</dbReference>
<dbReference type="SUPFAM" id="SSF46689">
    <property type="entry name" value="Homeodomain-like"/>
    <property type="match status" value="1"/>
</dbReference>
<gene>
    <name evidence="1" type="ORF">SAMN05216334_12517</name>
</gene>
<evidence type="ECO:0000313" key="2">
    <source>
        <dbReference type="Proteomes" id="UP000236753"/>
    </source>
</evidence>
<dbReference type="GO" id="GO:0006313">
    <property type="term" value="P:DNA transposition"/>
    <property type="evidence" value="ECO:0007669"/>
    <property type="project" value="InterPro"/>
</dbReference>
<reference evidence="1 2" key="1">
    <citation type="submission" date="2016-10" db="EMBL/GenBank/DDBJ databases">
        <authorList>
            <person name="de Groot N.N."/>
        </authorList>
    </citation>
    <scope>NUCLEOTIDE SEQUENCE [LARGE SCALE GENOMIC DNA]</scope>
    <source>
        <strain evidence="1 2">Nm13</strain>
    </source>
</reference>
<proteinExistence type="predicted"/>
<dbReference type="Proteomes" id="UP000236753">
    <property type="component" value="Unassembled WGS sequence"/>
</dbReference>
<accession>A0A1H5X9P8</accession>
<dbReference type="GO" id="GO:0003677">
    <property type="term" value="F:DNA binding"/>
    <property type="evidence" value="ECO:0007669"/>
    <property type="project" value="InterPro"/>
</dbReference>
<dbReference type="EMBL" id="FNUX01000025">
    <property type="protein sequence ID" value="SEG08353.1"/>
    <property type="molecule type" value="Genomic_DNA"/>
</dbReference>
<dbReference type="InterPro" id="IPR002514">
    <property type="entry name" value="Transposase_8"/>
</dbReference>
<dbReference type="InterPro" id="IPR009057">
    <property type="entry name" value="Homeodomain-like_sf"/>
</dbReference>
<evidence type="ECO:0000313" key="1">
    <source>
        <dbReference type="EMBL" id="SEG08353.1"/>
    </source>
</evidence>